<keyword evidence="3" id="KW-1185">Reference proteome</keyword>
<organism evidence="2 3">
    <name type="scientific">Legionella spiritensis</name>
    <dbReference type="NCBI Taxonomy" id="452"/>
    <lineage>
        <taxon>Bacteria</taxon>
        <taxon>Pseudomonadati</taxon>
        <taxon>Pseudomonadota</taxon>
        <taxon>Gammaproteobacteria</taxon>
        <taxon>Legionellales</taxon>
        <taxon>Legionellaceae</taxon>
        <taxon>Legionella</taxon>
    </lineage>
</organism>
<feature type="transmembrane region" description="Helical" evidence="1">
    <location>
        <begin position="36"/>
        <end position="57"/>
    </location>
</feature>
<gene>
    <name evidence="2" type="ORF">Lspi_2674</name>
</gene>
<dbReference type="RefSeq" id="WP_058484590.1">
    <property type="nucleotide sequence ID" value="NZ_CAAAII010000007.1"/>
</dbReference>
<keyword evidence="1" id="KW-0812">Transmembrane</keyword>
<evidence type="ECO:0000313" key="3">
    <source>
        <dbReference type="Proteomes" id="UP000054877"/>
    </source>
</evidence>
<sequence>MDAIITNALTNALHALFLLSYFILAFRQWQKGNAKFTGFIVSFFLIVFLLKILGVLVHYLSGNDYVNDLWLAIAMGVVLHNYFLIHAMRIPETLRAITMVFSLFLAGCFIIHDNFIFIALLLIMVYLLAAIYSEKLTRFGFISVITANIIWIILREGSRFILGYEVPIEWRFDNDVYHLLLIIATFIVYLSIQRGDWSYPKN</sequence>
<keyword evidence="1" id="KW-0472">Membrane</keyword>
<evidence type="ECO:0000256" key="1">
    <source>
        <dbReference type="SAM" id="Phobius"/>
    </source>
</evidence>
<feature type="transmembrane region" description="Helical" evidence="1">
    <location>
        <begin position="136"/>
        <end position="154"/>
    </location>
</feature>
<keyword evidence="1" id="KW-1133">Transmembrane helix</keyword>
<name>A0A0W0YX71_LEGSP</name>
<feature type="transmembrane region" description="Helical" evidence="1">
    <location>
        <begin position="69"/>
        <end position="88"/>
    </location>
</feature>
<dbReference type="AlphaFoldDB" id="A0A0W0YX71"/>
<evidence type="ECO:0000313" key="2">
    <source>
        <dbReference type="EMBL" id="KTD61432.1"/>
    </source>
</evidence>
<proteinExistence type="predicted"/>
<dbReference type="Proteomes" id="UP000054877">
    <property type="component" value="Unassembled WGS sequence"/>
</dbReference>
<dbReference type="Pfam" id="PF22285">
    <property type="entry name" value="DUF6962"/>
    <property type="match status" value="1"/>
</dbReference>
<dbReference type="OrthoDB" id="5638383at2"/>
<accession>A0A0W0YX71</accession>
<comment type="caution">
    <text evidence="2">The sequence shown here is derived from an EMBL/GenBank/DDBJ whole genome shotgun (WGS) entry which is preliminary data.</text>
</comment>
<protein>
    <submittedName>
        <fullName evidence="2">Uncharacterized protein</fullName>
    </submittedName>
</protein>
<feature type="transmembrane region" description="Helical" evidence="1">
    <location>
        <begin position="6"/>
        <end position="24"/>
    </location>
</feature>
<dbReference type="PATRIC" id="fig|452.5.peg.2958"/>
<feature type="transmembrane region" description="Helical" evidence="1">
    <location>
        <begin position="100"/>
        <end position="130"/>
    </location>
</feature>
<reference evidence="2 3" key="1">
    <citation type="submission" date="2015-11" db="EMBL/GenBank/DDBJ databases">
        <title>Genomic analysis of 38 Legionella species identifies large and diverse effector repertoires.</title>
        <authorList>
            <person name="Burstein D."/>
            <person name="Amaro F."/>
            <person name="Zusman T."/>
            <person name="Lifshitz Z."/>
            <person name="Cohen O."/>
            <person name="Gilbert J.A."/>
            <person name="Pupko T."/>
            <person name="Shuman H.A."/>
            <person name="Segal G."/>
        </authorList>
    </citation>
    <scope>NUCLEOTIDE SEQUENCE [LARGE SCALE GENOMIC DNA]</scope>
    <source>
        <strain evidence="2 3">Mt.St.Helens-9</strain>
    </source>
</reference>
<dbReference type="InterPro" id="IPR054235">
    <property type="entry name" value="DUF6962"/>
</dbReference>
<feature type="transmembrane region" description="Helical" evidence="1">
    <location>
        <begin position="175"/>
        <end position="192"/>
    </location>
</feature>
<dbReference type="EMBL" id="LNYX01000032">
    <property type="protein sequence ID" value="KTD61432.1"/>
    <property type="molecule type" value="Genomic_DNA"/>
</dbReference>